<reference evidence="3 4" key="1">
    <citation type="submission" date="2024-08" db="EMBL/GenBank/DDBJ databases">
        <title>Tateyamaria sp. nov., isolated from marine algae.</title>
        <authorList>
            <person name="Choi B.J."/>
            <person name="Kim J.M."/>
            <person name="Lee J.K."/>
            <person name="Choi D.G."/>
            <person name="Bayburt H."/>
            <person name="Baek J.H."/>
            <person name="Han D.M."/>
            <person name="Jeon C.O."/>
        </authorList>
    </citation>
    <scope>NUCLEOTIDE SEQUENCE [LARGE SCALE GENOMIC DNA]</scope>
    <source>
        <strain evidence="3 4">KMU-156</strain>
    </source>
</reference>
<evidence type="ECO:0000256" key="2">
    <source>
        <dbReference type="SAM" id="Phobius"/>
    </source>
</evidence>
<feature type="coiled-coil region" evidence="1">
    <location>
        <begin position="16"/>
        <end position="62"/>
    </location>
</feature>
<comment type="caution">
    <text evidence="3">The sequence shown here is derived from an EMBL/GenBank/DDBJ whole genome shotgun (WGS) entry which is preliminary data.</text>
</comment>
<keyword evidence="4" id="KW-1185">Reference proteome</keyword>
<protein>
    <submittedName>
        <fullName evidence="3">YqjD family protein</fullName>
    </submittedName>
</protein>
<proteinExistence type="predicted"/>
<organism evidence="3 4">
    <name type="scientific">Tateyamaria armeniaca</name>
    <dbReference type="NCBI Taxonomy" id="2518930"/>
    <lineage>
        <taxon>Bacteria</taxon>
        <taxon>Pseudomonadati</taxon>
        <taxon>Pseudomonadota</taxon>
        <taxon>Alphaproteobacteria</taxon>
        <taxon>Rhodobacterales</taxon>
        <taxon>Roseobacteraceae</taxon>
        <taxon>Tateyamaria</taxon>
    </lineage>
</organism>
<gene>
    <name evidence="3" type="ORF">ACERZ8_18500</name>
</gene>
<dbReference type="RefSeq" id="WP_407593634.1">
    <property type="nucleotide sequence ID" value="NZ_JBHDIY010000002.1"/>
</dbReference>
<dbReference type="PANTHER" id="PTHR35893:SF3">
    <property type="entry name" value="INNER MEMBRANE PROTEIN"/>
    <property type="match status" value="1"/>
</dbReference>
<name>A0ABW8UY65_9RHOB</name>
<dbReference type="InterPro" id="IPR010279">
    <property type="entry name" value="YqjD/ElaB"/>
</dbReference>
<dbReference type="Proteomes" id="UP001627408">
    <property type="component" value="Unassembled WGS sequence"/>
</dbReference>
<keyword evidence="2" id="KW-1133">Transmembrane helix</keyword>
<evidence type="ECO:0000313" key="4">
    <source>
        <dbReference type="Proteomes" id="UP001627408"/>
    </source>
</evidence>
<keyword evidence="2" id="KW-0472">Membrane</keyword>
<evidence type="ECO:0000256" key="1">
    <source>
        <dbReference type="SAM" id="Coils"/>
    </source>
</evidence>
<sequence>MARTNTLNGSKSAPDASDLAAQIDTLKSDLADLTSLIGDMGKAKTESAKEDVQQKLDDMRDAGAAHMADARMHAEELGAQANDFITRQPATALGIAAGVGFLVGMISARK</sequence>
<dbReference type="PANTHER" id="PTHR35893">
    <property type="entry name" value="INNER MEMBRANE PROTEIN-RELATED"/>
    <property type="match status" value="1"/>
</dbReference>
<keyword evidence="1" id="KW-0175">Coiled coil</keyword>
<keyword evidence="2" id="KW-0812">Transmembrane</keyword>
<accession>A0ABW8UY65</accession>
<evidence type="ECO:0000313" key="3">
    <source>
        <dbReference type="EMBL" id="MFL4471770.1"/>
    </source>
</evidence>
<feature type="transmembrane region" description="Helical" evidence="2">
    <location>
        <begin position="90"/>
        <end position="108"/>
    </location>
</feature>
<dbReference type="EMBL" id="JBHDIY010000002">
    <property type="protein sequence ID" value="MFL4471770.1"/>
    <property type="molecule type" value="Genomic_DNA"/>
</dbReference>